<name>T2GAP4_MEGG1</name>
<keyword evidence="4" id="KW-0411">Iron-sulfur</keyword>
<dbReference type="KEGG" id="dgg:DGI_1340"/>
<protein>
    <submittedName>
        <fullName evidence="6">Putative 4Fe-4S binding domain protein</fullName>
    </submittedName>
</protein>
<dbReference type="Proteomes" id="UP000016587">
    <property type="component" value="Chromosome"/>
</dbReference>
<dbReference type="AlphaFoldDB" id="T2GAP4"/>
<dbReference type="GO" id="GO:0046872">
    <property type="term" value="F:metal ion binding"/>
    <property type="evidence" value="ECO:0007669"/>
    <property type="project" value="UniProtKB-KW"/>
</dbReference>
<organism evidence="6 7">
    <name type="scientific">Megalodesulfovibrio gigas (strain ATCC 19364 / DSM 1382 / NCIMB 9332 / VKM B-1759)</name>
    <name type="common">Desulfovibrio gigas</name>
    <dbReference type="NCBI Taxonomy" id="1121448"/>
    <lineage>
        <taxon>Bacteria</taxon>
        <taxon>Pseudomonadati</taxon>
        <taxon>Thermodesulfobacteriota</taxon>
        <taxon>Desulfovibrionia</taxon>
        <taxon>Desulfovibrionales</taxon>
        <taxon>Desulfovibrionaceae</taxon>
        <taxon>Megalodesulfovibrio</taxon>
    </lineage>
</organism>
<evidence type="ECO:0000256" key="2">
    <source>
        <dbReference type="ARBA" id="ARBA00022723"/>
    </source>
</evidence>
<evidence type="ECO:0000259" key="5">
    <source>
        <dbReference type="PROSITE" id="PS51379"/>
    </source>
</evidence>
<dbReference type="SUPFAM" id="SSF54862">
    <property type="entry name" value="4Fe-4S ferredoxins"/>
    <property type="match status" value="1"/>
</dbReference>
<dbReference type="RefSeq" id="WP_021759986.1">
    <property type="nucleotide sequence ID" value="NC_022444.1"/>
</dbReference>
<dbReference type="STRING" id="1121448.DGI_1340"/>
<keyword evidence="1" id="KW-0004">4Fe-4S</keyword>
<keyword evidence="7" id="KW-1185">Reference proteome</keyword>
<dbReference type="Gene3D" id="3.30.70.20">
    <property type="match status" value="2"/>
</dbReference>
<keyword evidence="2" id="KW-0479">Metal-binding</keyword>
<dbReference type="GO" id="GO:0051539">
    <property type="term" value="F:4 iron, 4 sulfur cluster binding"/>
    <property type="evidence" value="ECO:0007669"/>
    <property type="project" value="UniProtKB-KW"/>
</dbReference>
<dbReference type="OrthoDB" id="9789030at2"/>
<evidence type="ECO:0000313" key="7">
    <source>
        <dbReference type="Proteomes" id="UP000016587"/>
    </source>
</evidence>
<keyword evidence="3" id="KW-0408">Iron</keyword>
<proteinExistence type="predicted"/>
<evidence type="ECO:0000256" key="1">
    <source>
        <dbReference type="ARBA" id="ARBA00022485"/>
    </source>
</evidence>
<dbReference type="eggNOG" id="COG0437">
    <property type="taxonomic scope" value="Bacteria"/>
</dbReference>
<evidence type="ECO:0000256" key="3">
    <source>
        <dbReference type="ARBA" id="ARBA00023004"/>
    </source>
</evidence>
<dbReference type="PATRIC" id="fig|1121448.10.peg.1339"/>
<sequence>MSEFPAGKVLYVDYSTCIGCETCETVCSFLHDAPRIHMTRTRDGVLVPLYCRHCEKAHCIRACHRGALARDRDGAVVLQPMLCRGCETRECTQSCPYAAMVLTNKGVAVRKCDMCSERRAIGLGPACAAMCPTGAIHFLDRCELDCIETDAAKDAEKRVLAHLRPSANK</sequence>
<dbReference type="Pfam" id="PF13247">
    <property type="entry name" value="Fer4_11"/>
    <property type="match status" value="1"/>
</dbReference>
<evidence type="ECO:0000313" key="6">
    <source>
        <dbReference type="EMBL" id="AGW13191.1"/>
    </source>
</evidence>
<evidence type="ECO:0000256" key="4">
    <source>
        <dbReference type="ARBA" id="ARBA00023014"/>
    </source>
</evidence>
<dbReference type="PANTHER" id="PTHR43177:SF3">
    <property type="entry name" value="PROTEIN NRFC HOMOLOG"/>
    <property type="match status" value="1"/>
</dbReference>
<accession>T2GAP4</accession>
<reference evidence="6 7" key="1">
    <citation type="journal article" date="2013" name="J. Bacteriol.">
        <title>Roles of HynAB and Ech, the only two hydrogenases found in the model sulfate reducer Desulfovibrio gigas.</title>
        <authorList>
            <person name="Morais-Silva F.O."/>
            <person name="Santos C.I."/>
            <person name="Rodrigues R."/>
            <person name="Pereira I.A."/>
            <person name="Rodrigues-Pousada C."/>
        </authorList>
    </citation>
    <scope>NUCLEOTIDE SEQUENCE [LARGE SCALE GENOMIC DNA]</scope>
    <source>
        <strain evidence="7">ATCC 19364 / DSM 1382 / NCIMB 9332 / VKM B-1759</strain>
    </source>
</reference>
<dbReference type="InterPro" id="IPR050954">
    <property type="entry name" value="ET_IronSulfur_Cluster-Binding"/>
</dbReference>
<dbReference type="CDD" id="cd04410">
    <property type="entry name" value="DMSOR_beta-like"/>
    <property type="match status" value="1"/>
</dbReference>
<dbReference type="Pfam" id="PF00037">
    <property type="entry name" value="Fer4"/>
    <property type="match status" value="1"/>
</dbReference>
<dbReference type="PANTHER" id="PTHR43177">
    <property type="entry name" value="PROTEIN NRFC"/>
    <property type="match status" value="1"/>
</dbReference>
<dbReference type="InterPro" id="IPR017896">
    <property type="entry name" value="4Fe4S_Fe-S-bd"/>
</dbReference>
<dbReference type="PROSITE" id="PS51379">
    <property type="entry name" value="4FE4S_FER_2"/>
    <property type="match status" value="2"/>
</dbReference>
<dbReference type="HOGENOM" id="CLU_043374_3_3_7"/>
<feature type="domain" description="4Fe-4S ferredoxin-type" evidence="5">
    <location>
        <begin position="74"/>
        <end position="105"/>
    </location>
</feature>
<reference evidence="7" key="2">
    <citation type="submission" date="2013-07" db="EMBL/GenBank/DDBJ databases">
        <authorList>
            <person name="Morais-Silva F.O."/>
            <person name="Rezende A.M."/>
            <person name="Pimentel C."/>
            <person name="Resende D.M."/>
            <person name="Santos C.I."/>
            <person name="Clemente C."/>
            <person name="de Oliveira L.M."/>
            <person name="da Silva S.M."/>
            <person name="Costa D.A."/>
            <person name="Varela-Raposo A."/>
            <person name="Horacio E.C.A."/>
            <person name="Matos M."/>
            <person name="Flores O."/>
            <person name="Ruiz J.C."/>
            <person name="Rodrigues-Pousada C."/>
        </authorList>
    </citation>
    <scope>NUCLEOTIDE SEQUENCE [LARGE SCALE GENOMIC DNA]</scope>
    <source>
        <strain evidence="7">ATCC 19364 / DSM 1382 / NCIMB 9332 / VKM B-1759</strain>
    </source>
</reference>
<feature type="domain" description="4Fe-4S ferredoxin-type" evidence="5">
    <location>
        <begin position="8"/>
        <end position="39"/>
    </location>
</feature>
<gene>
    <name evidence="6" type="ORF">DGI_1340</name>
</gene>
<dbReference type="EMBL" id="CP006585">
    <property type="protein sequence ID" value="AGW13191.1"/>
    <property type="molecule type" value="Genomic_DNA"/>
</dbReference>